<accession>A0ABT1Y8R7</accession>
<evidence type="ECO:0000313" key="3">
    <source>
        <dbReference type="Proteomes" id="UP001524944"/>
    </source>
</evidence>
<keyword evidence="3" id="KW-1185">Reference proteome</keyword>
<comment type="caution">
    <text evidence="2">The sequence shown here is derived from an EMBL/GenBank/DDBJ whole genome shotgun (WGS) entry which is preliminary data.</text>
</comment>
<dbReference type="Pfam" id="PF13687">
    <property type="entry name" value="DUF4153"/>
    <property type="match status" value="1"/>
</dbReference>
<feature type="transmembrane region" description="Helical" evidence="1">
    <location>
        <begin position="273"/>
        <end position="296"/>
    </location>
</feature>
<dbReference type="RefSeq" id="WP_257913887.1">
    <property type="nucleotide sequence ID" value="NZ_JANPWE010000007.1"/>
</dbReference>
<dbReference type="EMBL" id="JANPWE010000007">
    <property type="protein sequence ID" value="MCR6546490.1"/>
    <property type="molecule type" value="Genomic_DNA"/>
</dbReference>
<sequence length="526" mass="57728">MHEDYSGKEMAGASGTAFWEGIPSARPRKEPFQADRKDGIFALAAFILGFFFIRWVFFSWEGWGVTAFTLGYSAVVTRYFLKKGIHITRAGWFWLAVVVLTGVSFSLWSNKGLEPWRSICLFLSAVYWVINVTGLPLLGKTSNWLILDGINGLFVIPFRNFGCQYQSIAFLGRDRRAEGRKIFSIVLGLLLTLIVVSMVLPLLMKADSGGFAKITGGVTAYFYGMGQDLAQLIFHGILAIPVAAYLFGLVAGSAHKRGWDAFQVEGVEQALSALRVLPLATVYTLLGLLCTLYVVFLGSQAPYFFSPFVGERPEGWQVYSEYARSGFFELCRIAAINLSVLAGANIFSKKTGRGGLVLKVLNSLLAVLTLVLIATALSKMAMYIGAYGLSVRRLLPCLFMVFLAVICGGIVALQKWQFSIVRLALGVGVVMLCTLSLADPDSFVARYNADRYLSGTLQDFDAAILYRSGPAGVDPALKVYEKTDDPVLKDALKAYLLTQRELAAESLGKPGDNLQKVRARQKTTEI</sequence>
<feature type="transmembrane region" description="Helical" evidence="1">
    <location>
        <begin position="39"/>
        <end position="57"/>
    </location>
</feature>
<evidence type="ECO:0000313" key="2">
    <source>
        <dbReference type="EMBL" id="MCR6546490.1"/>
    </source>
</evidence>
<feature type="transmembrane region" description="Helical" evidence="1">
    <location>
        <begin position="116"/>
        <end position="138"/>
    </location>
</feature>
<keyword evidence="1" id="KW-0472">Membrane</keyword>
<proteinExistence type="predicted"/>
<protein>
    <submittedName>
        <fullName evidence="2">DUF4173 domain-containing protein</fullName>
    </submittedName>
</protein>
<keyword evidence="1" id="KW-1133">Transmembrane helix</keyword>
<dbReference type="InterPro" id="IPR025291">
    <property type="entry name" value="DUF4153"/>
</dbReference>
<feature type="transmembrane region" description="Helical" evidence="1">
    <location>
        <begin position="232"/>
        <end position="252"/>
    </location>
</feature>
<feature type="transmembrane region" description="Helical" evidence="1">
    <location>
        <begin position="63"/>
        <end position="81"/>
    </location>
</feature>
<name>A0ABT1Y8R7_9FIRM</name>
<reference evidence="2 3" key="1">
    <citation type="submission" date="2022-08" db="EMBL/GenBank/DDBJ databases">
        <title>Proteogenomics of the novel Dehalobacterium formicoaceticum strain EZ94 highlights a key role of methyltransferases during anaerobic dichloromethane degradation.</title>
        <authorList>
            <person name="Wasmund K."/>
        </authorList>
    </citation>
    <scope>NUCLEOTIDE SEQUENCE [LARGE SCALE GENOMIC DNA]</scope>
    <source>
        <strain evidence="2 3">EZ94</strain>
    </source>
</reference>
<keyword evidence="1" id="KW-0812">Transmembrane</keyword>
<evidence type="ECO:0000256" key="1">
    <source>
        <dbReference type="SAM" id="Phobius"/>
    </source>
</evidence>
<gene>
    <name evidence="2" type="ORF">NVS47_13380</name>
</gene>
<feature type="transmembrane region" description="Helical" evidence="1">
    <location>
        <begin position="393"/>
        <end position="413"/>
    </location>
</feature>
<organism evidence="2 3">
    <name type="scientific">Dehalobacterium formicoaceticum</name>
    <dbReference type="NCBI Taxonomy" id="51515"/>
    <lineage>
        <taxon>Bacteria</taxon>
        <taxon>Bacillati</taxon>
        <taxon>Bacillota</taxon>
        <taxon>Clostridia</taxon>
        <taxon>Eubacteriales</taxon>
        <taxon>Peptococcaceae</taxon>
        <taxon>Dehalobacterium</taxon>
    </lineage>
</organism>
<feature type="transmembrane region" description="Helical" evidence="1">
    <location>
        <begin position="420"/>
        <end position="438"/>
    </location>
</feature>
<feature type="transmembrane region" description="Helical" evidence="1">
    <location>
        <begin position="93"/>
        <end position="110"/>
    </location>
</feature>
<feature type="transmembrane region" description="Helical" evidence="1">
    <location>
        <begin position="182"/>
        <end position="203"/>
    </location>
</feature>
<dbReference type="Proteomes" id="UP001524944">
    <property type="component" value="Unassembled WGS sequence"/>
</dbReference>
<feature type="transmembrane region" description="Helical" evidence="1">
    <location>
        <begin position="326"/>
        <end position="348"/>
    </location>
</feature>
<feature type="transmembrane region" description="Helical" evidence="1">
    <location>
        <begin position="360"/>
        <end position="381"/>
    </location>
</feature>